<proteinExistence type="predicted"/>
<organism evidence="2 3">
    <name type="scientific">Candidatus Alectryocaccomicrobium excrementavium</name>
    <dbReference type="NCBI Taxonomy" id="2840668"/>
    <lineage>
        <taxon>Bacteria</taxon>
        <taxon>Bacillati</taxon>
        <taxon>Bacillota</taxon>
        <taxon>Clostridia</taxon>
        <taxon>Candidatus Alectryocaccomicrobium</taxon>
    </lineage>
</organism>
<evidence type="ECO:0000313" key="2">
    <source>
        <dbReference type="EMBL" id="HIS92778.1"/>
    </source>
</evidence>
<comment type="caution">
    <text evidence="2">The sequence shown here is derived from an EMBL/GenBank/DDBJ whole genome shotgun (WGS) entry which is preliminary data.</text>
</comment>
<dbReference type="EMBL" id="DVJN01000142">
    <property type="protein sequence ID" value="HIS92778.1"/>
    <property type="molecule type" value="Genomic_DNA"/>
</dbReference>
<accession>A0A9D1G014</accession>
<dbReference type="AlphaFoldDB" id="A0A9D1G014"/>
<evidence type="ECO:0000313" key="3">
    <source>
        <dbReference type="Proteomes" id="UP000824140"/>
    </source>
</evidence>
<reference evidence="2" key="2">
    <citation type="journal article" date="2021" name="PeerJ">
        <title>Extensive microbial diversity within the chicken gut microbiome revealed by metagenomics and culture.</title>
        <authorList>
            <person name="Gilroy R."/>
            <person name="Ravi A."/>
            <person name="Getino M."/>
            <person name="Pursley I."/>
            <person name="Horton D.L."/>
            <person name="Alikhan N.F."/>
            <person name="Baker D."/>
            <person name="Gharbi K."/>
            <person name="Hall N."/>
            <person name="Watson M."/>
            <person name="Adriaenssens E.M."/>
            <person name="Foster-Nyarko E."/>
            <person name="Jarju S."/>
            <person name="Secka A."/>
            <person name="Antonio M."/>
            <person name="Oren A."/>
            <person name="Chaudhuri R.R."/>
            <person name="La Ragione R."/>
            <person name="Hildebrand F."/>
            <person name="Pallen M.J."/>
        </authorList>
    </citation>
    <scope>NUCLEOTIDE SEQUENCE</scope>
    <source>
        <strain evidence="2">13766</strain>
    </source>
</reference>
<reference evidence="2" key="1">
    <citation type="submission" date="2020-10" db="EMBL/GenBank/DDBJ databases">
        <authorList>
            <person name="Gilroy R."/>
        </authorList>
    </citation>
    <scope>NUCLEOTIDE SEQUENCE</scope>
    <source>
        <strain evidence="2">13766</strain>
    </source>
</reference>
<protein>
    <submittedName>
        <fullName evidence="2">Uncharacterized protein</fullName>
    </submittedName>
</protein>
<sequence>MREKILTGISASMMPVPWTLLILRAFDWARQSPVAENLILGYAAFMAFSGVFAIAAYASSAKKSALLKISTAVNSAYLLFAIVVFALMFQMKMGL</sequence>
<keyword evidence="1" id="KW-1133">Transmembrane helix</keyword>
<name>A0A9D1G014_9FIRM</name>
<keyword evidence="1" id="KW-0472">Membrane</keyword>
<feature type="transmembrane region" description="Helical" evidence="1">
    <location>
        <begin position="65"/>
        <end position="89"/>
    </location>
</feature>
<evidence type="ECO:0000256" key="1">
    <source>
        <dbReference type="SAM" id="Phobius"/>
    </source>
</evidence>
<feature type="transmembrane region" description="Helical" evidence="1">
    <location>
        <begin position="6"/>
        <end position="26"/>
    </location>
</feature>
<dbReference type="Proteomes" id="UP000824140">
    <property type="component" value="Unassembled WGS sequence"/>
</dbReference>
<keyword evidence="1" id="KW-0812">Transmembrane</keyword>
<gene>
    <name evidence="2" type="ORF">IAA84_07135</name>
</gene>
<feature type="transmembrane region" description="Helical" evidence="1">
    <location>
        <begin position="38"/>
        <end position="59"/>
    </location>
</feature>